<dbReference type="Gene3D" id="3.40.50.1000">
    <property type="entry name" value="HAD superfamily/HAD-like"/>
    <property type="match status" value="1"/>
</dbReference>
<dbReference type="InterPro" id="IPR023214">
    <property type="entry name" value="HAD_sf"/>
</dbReference>
<dbReference type="PRINTS" id="PR00413">
    <property type="entry name" value="HADHALOGNASE"/>
</dbReference>
<organism evidence="4 5">
    <name type="scientific">Ramlibacter alkalitolerans</name>
    <dbReference type="NCBI Taxonomy" id="2039631"/>
    <lineage>
        <taxon>Bacteria</taxon>
        <taxon>Pseudomonadati</taxon>
        <taxon>Pseudomonadota</taxon>
        <taxon>Betaproteobacteria</taxon>
        <taxon>Burkholderiales</taxon>
        <taxon>Comamonadaceae</taxon>
        <taxon>Ramlibacter</taxon>
    </lineage>
</organism>
<proteinExistence type="inferred from homology"/>
<dbReference type="EMBL" id="JAEQND010000011">
    <property type="protein sequence ID" value="MBL0427439.1"/>
    <property type="molecule type" value="Genomic_DNA"/>
</dbReference>
<keyword evidence="5" id="KW-1185">Reference proteome</keyword>
<dbReference type="EC" id="3.8.1.2" evidence="3"/>
<dbReference type="InterPro" id="IPR023198">
    <property type="entry name" value="PGP-like_dom2"/>
</dbReference>
<evidence type="ECO:0000256" key="3">
    <source>
        <dbReference type="RuleBase" id="RU368077"/>
    </source>
</evidence>
<accession>A0ABS1JT65</accession>
<comment type="catalytic activity">
    <reaction evidence="3">
        <text>an (S)-2-haloacid + H2O = a (2R)-2-hydroxycarboxylate + a halide anion + H(+)</text>
        <dbReference type="Rhea" id="RHEA:11192"/>
        <dbReference type="ChEBI" id="CHEBI:15377"/>
        <dbReference type="ChEBI" id="CHEBI:15378"/>
        <dbReference type="ChEBI" id="CHEBI:16042"/>
        <dbReference type="ChEBI" id="CHEBI:58314"/>
        <dbReference type="ChEBI" id="CHEBI:137405"/>
        <dbReference type="EC" id="3.8.1.2"/>
    </reaction>
</comment>
<sequence>MQTATATPWADAGSVDVLLFDVFGTVVDWHGSIVREMAHAHPQVDGAAFARAWRAGYQPAMARVRSGELGWTLIDDLHRIILDTILPQFGLAHLEDAARAQLNRVWHRLDAWPDSVEGVRRLKAKYICCTLSNGNLGLLTRMAKRAGLPWDCVLSAEVFRAYKPDPATYLGAAKVFDVPPHRVMLVAAHHDDLAAARACGLRTAYVERPFEFGRDQPKDVAARAENDLHSADLLDLADRLGCPAAV</sequence>
<dbReference type="Proteomes" id="UP000622707">
    <property type="component" value="Unassembled WGS sequence"/>
</dbReference>
<evidence type="ECO:0000256" key="1">
    <source>
        <dbReference type="ARBA" id="ARBA00008106"/>
    </source>
</evidence>
<protein>
    <recommendedName>
        <fullName evidence="3">(S)-2-haloacid dehalogenase</fullName>
        <ecNumber evidence="3">3.8.1.2</ecNumber>
    </recommendedName>
    <alternativeName>
        <fullName evidence="3">2-haloalkanoic acid dehalogenase</fullName>
    </alternativeName>
    <alternativeName>
        <fullName evidence="3">Halocarboxylic acid halidohydrolase</fullName>
    </alternativeName>
    <alternativeName>
        <fullName evidence="3">L-2-haloacid dehalogenase</fullName>
    </alternativeName>
</protein>
<dbReference type="Gene3D" id="1.10.150.240">
    <property type="entry name" value="Putative phosphatase, domain 2"/>
    <property type="match status" value="1"/>
</dbReference>
<dbReference type="NCBIfam" id="TIGR01493">
    <property type="entry name" value="HAD-SF-IA-v2"/>
    <property type="match status" value="1"/>
</dbReference>
<reference evidence="4 5" key="1">
    <citation type="journal article" date="2017" name="Int. J. Syst. Evol. Microbiol.">
        <title>Ramlibacter alkalitolerans sp. nov., alkali-tolerant bacterium isolated from soil of ginseng.</title>
        <authorList>
            <person name="Lee D.H."/>
            <person name="Cha C.J."/>
        </authorList>
    </citation>
    <scope>NUCLEOTIDE SEQUENCE [LARGE SCALE GENOMIC DNA]</scope>
    <source>
        <strain evidence="4 5">KACC 19305</strain>
    </source>
</reference>
<dbReference type="PANTHER" id="PTHR43316:SF3">
    <property type="entry name" value="HALOACID DEHALOGENASE, TYPE II (AFU_ORTHOLOGUE AFUA_2G07750)-RELATED"/>
    <property type="match status" value="1"/>
</dbReference>
<dbReference type="RefSeq" id="WP_201692062.1">
    <property type="nucleotide sequence ID" value="NZ_JAEQND010000011.1"/>
</dbReference>
<dbReference type="InterPro" id="IPR051540">
    <property type="entry name" value="S-2-haloacid_dehalogenase"/>
</dbReference>
<gene>
    <name evidence="4" type="ORF">JI746_20165</name>
</gene>
<evidence type="ECO:0000256" key="2">
    <source>
        <dbReference type="ARBA" id="ARBA00022801"/>
    </source>
</evidence>
<keyword evidence="2 3" id="KW-0378">Hydrolase</keyword>
<comment type="caution">
    <text evidence="4">The sequence shown here is derived from an EMBL/GenBank/DDBJ whole genome shotgun (WGS) entry which is preliminary data.</text>
</comment>
<dbReference type="SUPFAM" id="SSF56784">
    <property type="entry name" value="HAD-like"/>
    <property type="match status" value="1"/>
</dbReference>
<dbReference type="InterPro" id="IPR006439">
    <property type="entry name" value="HAD-SF_hydro_IA"/>
</dbReference>
<comment type="function">
    <text evidence="3">Catalyzes the hydrolytic dehalogenation of small (S)-2-haloalkanoic acids to yield the corresponding (R)-2-hydroxyalkanoic acids.</text>
</comment>
<evidence type="ECO:0000313" key="4">
    <source>
        <dbReference type="EMBL" id="MBL0427439.1"/>
    </source>
</evidence>
<dbReference type="InterPro" id="IPR036412">
    <property type="entry name" value="HAD-like_sf"/>
</dbReference>
<dbReference type="InterPro" id="IPR006328">
    <property type="entry name" value="2-HAD"/>
</dbReference>
<dbReference type="Pfam" id="PF00702">
    <property type="entry name" value="Hydrolase"/>
    <property type="match status" value="1"/>
</dbReference>
<dbReference type="NCBIfam" id="TIGR01428">
    <property type="entry name" value="HAD_type_II"/>
    <property type="match status" value="1"/>
</dbReference>
<dbReference type="PANTHER" id="PTHR43316">
    <property type="entry name" value="HYDROLASE, HALOACID DELAHOGENASE-RELATED"/>
    <property type="match status" value="1"/>
</dbReference>
<evidence type="ECO:0000313" key="5">
    <source>
        <dbReference type="Proteomes" id="UP000622707"/>
    </source>
</evidence>
<name>A0ABS1JT65_9BURK</name>
<comment type="similarity">
    <text evidence="1 3">Belongs to the HAD-like hydrolase superfamily. S-2-haloalkanoic acid dehalogenase family.</text>
</comment>